<dbReference type="InterPro" id="IPR000873">
    <property type="entry name" value="AMP-dep_synth/lig_dom"/>
</dbReference>
<evidence type="ECO:0000313" key="9">
    <source>
        <dbReference type="Proteomes" id="UP001432166"/>
    </source>
</evidence>
<dbReference type="Gene3D" id="3.40.50.150">
    <property type="entry name" value="Vaccinia Virus protein VP39"/>
    <property type="match status" value="1"/>
</dbReference>
<dbReference type="InterPro" id="IPR013217">
    <property type="entry name" value="Methyltransf_12"/>
</dbReference>
<keyword evidence="3" id="KW-0597">Phosphoprotein</keyword>
<dbReference type="SUPFAM" id="SSF56801">
    <property type="entry name" value="Acetyl-CoA synthetase-like"/>
    <property type="match status" value="4"/>
</dbReference>
<dbReference type="InterPro" id="IPR025110">
    <property type="entry name" value="AMP-bd_C"/>
</dbReference>
<dbReference type="CDD" id="cd12116">
    <property type="entry name" value="A_NRPS_Ta1_like"/>
    <property type="match status" value="1"/>
</dbReference>
<accession>A0ABZ1JF31</accession>
<dbReference type="InterPro" id="IPR006162">
    <property type="entry name" value="Ppantetheine_attach_site"/>
</dbReference>
<dbReference type="Gene3D" id="2.30.38.10">
    <property type="entry name" value="Luciferase, Domain 3"/>
    <property type="match status" value="2"/>
</dbReference>
<protein>
    <submittedName>
        <fullName evidence="8">Amino acid adenylation domain-containing protein</fullName>
    </submittedName>
</protein>
<dbReference type="Pfam" id="PF00501">
    <property type="entry name" value="AMP-binding"/>
    <property type="match status" value="4"/>
</dbReference>
<gene>
    <name evidence="8" type="ORF">OG288_10090</name>
</gene>
<dbReference type="InterPro" id="IPR023213">
    <property type="entry name" value="CAT-like_dom_sf"/>
</dbReference>
<comment type="cofactor">
    <cofactor evidence="1">
        <name>pantetheine 4'-phosphate</name>
        <dbReference type="ChEBI" id="CHEBI:47942"/>
    </cofactor>
</comment>
<dbReference type="InterPro" id="IPR001242">
    <property type="entry name" value="Condensation_dom"/>
</dbReference>
<dbReference type="SUPFAM" id="SSF47336">
    <property type="entry name" value="ACP-like"/>
    <property type="match status" value="4"/>
</dbReference>
<dbReference type="CDD" id="cd02440">
    <property type="entry name" value="AdoMet_MTases"/>
    <property type="match status" value="1"/>
</dbReference>
<dbReference type="Pfam" id="PF13193">
    <property type="entry name" value="AMP-binding_C"/>
    <property type="match status" value="4"/>
</dbReference>
<dbReference type="NCBIfam" id="TIGR01720">
    <property type="entry name" value="NRPS-para261"/>
    <property type="match status" value="2"/>
</dbReference>
<dbReference type="Proteomes" id="UP001432166">
    <property type="component" value="Chromosome"/>
</dbReference>
<dbReference type="SUPFAM" id="SSF52777">
    <property type="entry name" value="CoA-dependent acyltransferases"/>
    <property type="match status" value="12"/>
</dbReference>
<dbReference type="InterPro" id="IPR029063">
    <property type="entry name" value="SAM-dependent_MTases_sf"/>
</dbReference>
<dbReference type="PANTHER" id="PTHR45527">
    <property type="entry name" value="NONRIBOSOMAL PEPTIDE SYNTHETASE"/>
    <property type="match status" value="1"/>
</dbReference>
<dbReference type="EMBL" id="CP108133">
    <property type="protein sequence ID" value="WTP48609.1"/>
    <property type="molecule type" value="Genomic_DNA"/>
</dbReference>
<evidence type="ECO:0000256" key="2">
    <source>
        <dbReference type="ARBA" id="ARBA00022450"/>
    </source>
</evidence>
<dbReference type="Pfam" id="PF00550">
    <property type="entry name" value="PP-binding"/>
    <property type="match status" value="4"/>
</dbReference>
<dbReference type="CDD" id="cd19540">
    <property type="entry name" value="LCL_NRPS-like"/>
    <property type="match status" value="2"/>
</dbReference>
<keyword evidence="5" id="KW-0045">Antibiotic biosynthesis</keyword>
<feature type="domain" description="Carrier" evidence="7">
    <location>
        <begin position="3602"/>
        <end position="3676"/>
    </location>
</feature>
<dbReference type="Gene3D" id="1.10.1200.10">
    <property type="entry name" value="ACP-like"/>
    <property type="match status" value="3"/>
</dbReference>
<dbReference type="InterPro" id="IPR010071">
    <property type="entry name" value="AA_adenyl_dom"/>
</dbReference>
<dbReference type="PROSITE" id="PS00012">
    <property type="entry name" value="PHOSPHOPANTETHEINE"/>
    <property type="match status" value="2"/>
</dbReference>
<dbReference type="InterPro" id="IPR020806">
    <property type="entry name" value="PKS_PP-bd"/>
</dbReference>
<dbReference type="NCBIfam" id="TIGR01733">
    <property type="entry name" value="AA-adenyl-dom"/>
    <property type="match status" value="4"/>
</dbReference>
<dbReference type="Gene3D" id="3.30.559.10">
    <property type="entry name" value="Chloramphenicol acetyltransferase-like domain"/>
    <property type="match status" value="6"/>
</dbReference>
<dbReference type="RefSeq" id="WP_328937233.1">
    <property type="nucleotide sequence ID" value="NZ_CP108133.1"/>
</dbReference>
<dbReference type="Pfam" id="PF00668">
    <property type="entry name" value="Condensation"/>
    <property type="match status" value="6"/>
</dbReference>
<feature type="domain" description="Carrier" evidence="7">
    <location>
        <begin position="975"/>
        <end position="1049"/>
    </location>
</feature>
<dbReference type="SMART" id="SM00823">
    <property type="entry name" value="PKS_PP"/>
    <property type="match status" value="4"/>
</dbReference>
<proteinExistence type="predicted"/>
<feature type="domain" description="Carrier" evidence="7">
    <location>
        <begin position="2555"/>
        <end position="2630"/>
    </location>
</feature>
<dbReference type="CDD" id="cd05930">
    <property type="entry name" value="A_NRPS"/>
    <property type="match status" value="2"/>
</dbReference>
<dbReference type="Gene3D" id="3.40.50.1820">
    <property type="entry name" value="alpha/beta hydrolase"/>
    <property type="match status" value="1"/>
</dbReference>
<evidence type="ECO:0000259" key="7">
    <source>
        <dbReference type="PROSITE" id="PS50075"/>
    </source>
</evidence>
<keyword evidence="4" id="KW-0677">Repeat</keyword>
<dbReference type="SUPFAM" id="SSF53335">
    <property type="entry name" value="S-adenosyl-L-methionine-dependent methyltransferases"/>
    <property type="match status" value="1"/>
</dbReference>
<evidence type="ECO:0000256" key="4">
    <source>
        <dbReference type="ARBA" id="ARBA00022737"/>
    </source>
</evidence>
<name>A0ABZ1JF31_9ACTN</name>
<dbReference type="PROSITE" id="PS50075">
    <property type="entry name" value="CARRIER"/>
    <property type="match status" value="4"/>
</dbReference>
<feature type="domain" description="Carrier" evidence="7">
    <location>
        <begin position="5523"/>
        <end position="5598"/>
    </location>
</feature>
<dbReference type="InterPro" id="IPR020845">
    <property type="entry name" value="AMP-binding_CS"/>
</dbReference>
<dbReference type="PROSITE" id="PS00455">
    <property type="entry name" value="AMP_BINDING"/>
    <property type="match status" value="4"/>
</dbReference>
<organism evidence="8 9">
    <name type="scientific">Streptomyces tauricus</name>
    <dbReference type="NCBI Taxonomy" id="68274"/>
    <lineage>
        <taxon>Bacteria</taxon>
        <taxon>Bacillati</taxon>
        <taxon>Actinomycetota</taxon>
        <taxon>Actinomycetes</taxon>
        <taxon>Kitasatosporales</taxon>
        <taxon>Streptomycetaceae</taxon>
        <taxon>Streptomyces</taxon>
        <taxon>Streptomyces aurantiacus group</taxon>
    </lineage>
</organism>
<dbReference type="InterPro" id="IPR010060">
    <property type="entry name" value="NRPS_synth"/>
</dbReference>
<sequence>MIPLSFAQRRLWFVDRFEGPSPTYNGAFALRLTGELNVDALESAFRDVIVRHEVLRTVIVEDGDGVPHQQVLTAGEKSFVLPVVDAADEEERAAAVEAAATESFDLAVDVPIRARLVRVGPRDHSLVLVVHHIALDGESLGPLLRDITAAYGARWAGGAPVWEPLPVQYADYTLWQRDVLGDESDPDSLAAGQLEYWREALADLPQPLALPTDRPRLGAVSHRGGLVEFSVEAELLRAVEKLATAQDTTVSMVMHSALAVLLHHLGCGDDVPIGAPIAGRTDEELQDLVGFFVNTWVLRVDLSGNPTFRELFRRVRERALAAYDNQDMPFERLVELLNPDRSLAYHPFFQVMLAWQEAAPMGNLRFPGLEVESETLETGTAKFDLFFNMVPDGSGGAGVRLEYATDLFDRDTAERLANRFVRVLGRLVADPGRRIGAIDVLDDDERERLLVRFNDTAVQVPELTVPELFESQVARTPDAPAVVCDDRTLTYRELDDRANGLAWELVRRGAGPEDLVVLALPRTEDLVVGLLGILKSGAGYLPMDPQYLGGRAAGVLSEAAPRFAVTDTATWQDLPKDGISLVDVDDRARWDARRGPLDDAGRRAPLRPDNLAYVMYTSGSTGKPKGAAITHRNLVNGVRELARVLDAPPGWRMLAGTSVNFDVSVFELLTTLSTGGTAEVVPNALVLAERNSWDGHVISAVPSVLGELVGHLEKATDVRTVVLAGDALPAQLVRQVRQALPHAQVVNSYGQSESFYATTFSLAASEDWAESEAAPIGTPLGNMRTYVLGPGLAPVPQGVVGELYVVGTCLGRGYHGRPGITAERFVANPFGPPGERMYRTGDLARWTPDGQLHYAGRADAQVKVRGFRIEPGEVEAALTAHPQVAQAVVVTHDTAVSRQLVGYVVPADRTVREGSVDLLGEIDAKELRTAVARRLPDYMVPAAIVVLDRLPLTANGKVDRAALPEPEFAGGAYRAPRTRREKVLAAVFAEVLGLERVGLDDDFFATGGDSIRSIQVVSRSRAKDVGITPKLIFEHRTVAALAEAATWISETDGTDGTHGADGTRGADGIAGIDGETGDDPVVPLLPIARHLLEAGGGYERFAMALDVELPESIDEAGLHTTLAAVCAHHPLLRARLATEGDAAPGDGGGDQPALLIGDPAALDVAALVRRTPWEGPGDEAAWKELVAAELESAADRLDPRGGVMARFVWFDPLLTERTAAPGARGRLLIVLHHLVVDGVSWRVLLPDLAAAWAHVREGRTPHLPASGTAPGSWARALTRAARSAERLAELPLWRSVLDGPDPLLGARALDPEVDTRTTLEHLRIGLSAEATEALLTRLPAAYGGGVNDALLTALAMAVARWRHDRGVDASATLVMLEGHGREESAVPGADLSRTVGWFTTVFPVRLDVAGHDLGQAFTGGPAAGALVKDVKERLRALPDKGLGFGLLRHLNTETAAELSRYPAGQIGFNYLGRFSGADMPEDLRGLGFTPVGDLTAPRTLDTPAMSTLEINAAVLGTADGGARLETDFAYPPGVLGQAEVAELAALWRAALEALARHADHADAGGLTPSDLPLVAATQADIDTWERRYPGLEDVWPLTALQSGLLFHTELSGDAWDPYLMQMTLHISGHVDTDRMRAAGQALLDRHANLRAAFTTGTTGERVQVIASEGVELPWQERDFGALPDQERDEAVAAFLADDHATAFAPGTPPLLRMSLLRTGELRSDLVLTASHVLFDGWSLPLLLQELLFLYASGGDPSALPRVRPFRDFLRWLDRQDKEATARAWATELDGVSEPTLLLPHAVSGPGGLHRADRTGVGQVEVGLSPAEAKELARRAAELGVTVNTLVQGAWGLLLGQLTGRQDVVFGATVSGRPPQVPGSEAMLGMFINTLPVRVHCTPGAPLAQVLTSLQERQATLLDHHHQGLTELHQALGLPALFDTLVVFESYPVDRAGIAAAHNAAGIEVTGIRPVTGTHYPLTVMAEAAPHLRLSLHHQHALLEPSAVHTIADRFLRVLRGIAADPERPASSVDILEPGERALLLGTLSGAATVAPVPEATVADLFERQAAATPEAPAVLHDGTSATYAELDARAERLARELIARGAGPETVVAVALPRTPDLVAALLAVFKAGAAYLPIDPTYPGERLGFILSDAAPALVLTDTATADVLPATDVPVLHLDTADLAEQPTAGPAEGRRPGPGALAYVMYTSGSTGTPKGVLLDHTAVVNGIRHLADRTGITAGSRVLAATSVNFDVSVFETFTTLCRGGVLDLAQDVLELAERDTWHGGVISTVPSAFAELLDQIAGRTSVESVVFAGEALPDTLVRRTREAFPEARIVNAYGQTESFYATTFTTDTTHGTDDTATGGGSTAIGTPLPNMRAYVLGHGLLPAPVGVVGELYVAGHLARGYHHRPALTAERFVADPYGPPGTRMYRTGDLARWTPDGQLHYAGRTDTQIKVRGFRVEPGEVEAALSAHPDIAQAVVVARDLAGSSQLVGYVVAADTVDVPALRAFAAARLPEFMVPSAFVVLGQLPLAPNGKLDHAALPAPRPDSEAYRPPRTPHERALADLFAQVLGVDRVGVDDNFFTLGGHSLLATRLIGSIRLELGVELPIRAVFDAPTVAELARELATDTDVRPPLRQRPDRPGQVPLSYAQRRLWFIDRFEGPSATYNIPLTLRLTGELDVPALTAALRDVVARHESLRTVIAEDADGTPHQVVLPAEETHLDLPVVMVGAAQAAAAVDETARRTFDLAADIPLRARLLRHGPTDHTLCLVLHHIAGDGQSMGPLLREFSAAYTARHAGRTPQLPPLPVQYADYTLWQHQLLGDADDPHSALARQSAYWKTELAGIPQPLHLPTDRPRPAAADHRGDQLGFTLDAEFVTAVEALAREREATTSMVMQAALAVLLHRLGAGDDIPIGSPIAGRTDTALDPLIGFFANTWVLRADLSGRPAFADLLDRVRDKALSAYDHQDAPFESLVELLNPERSTAHHPLFQVMLAWQNIDQADLGLPGLTVAPVPASTATARFDLYFNLARDVSGRAHGQLEYPTELFDHDTAVGIVDRFVRVLEQVVADPGVCVGDVDVLGEGERDWLLGSVNATVEPSLESGVVGALSRWVREAPGAVAVVGDGGSLSYGELDARANRLARWLIGRGVGPESLVAVCLPRSVDLVVALLAVLKAGGAYVPVDPEHPGARIDYILEDSRPALVLDAETLAGAEIAGYSGAAPTVRVSAENTAYVIYTSGSTGRPKGVAVSHGALANFLSTMGRRVPLTPADRLLAVTTVSFDIAGLELFLPLISGAGVVLADRETVSDPSAVVVALRRHEVTAVQATPAFWQMLVTQEPNAADGLRVLVGGEALPARLAETLAGQAAEVFNVYGPTETTIWSTMAPVEPGTGIPSIGAPIGNTQVYVLDSLLRPVPRGVQGELYIAGAGLARGYLGRPDLTSGRFVACPFGPAGVRMYRTGDLVRWGADGQLEYVGRTDFQVKVRGFRIELGEVEHVLASHPGVAQAVVVVREDQQDDKRLVGYVVPEPDTAPAAADTQVNDVGPLLTELSEYLRGRLPDYMVPSALVPLPEIPLTPNGKLDRRALPSPDYTRVSSGRAPRNAREEAFCALFAEVLGLDGVGIDDDYFALGGDSIRSVKVVARAKARGIVVSVREIFEYRTVARLAELVEGREAEESLRLDELPGGGVGWAPLPPTAAHVLALGGGINRFCMSALLTLPADIDRAGLLATVQAVLDRHDVLRSRLDRARPGLSVEPAGSVEAGALLREVAHGDADVRAELDAAAGRLDPDAGVMAQFVWFTSATDAATATDANRDADGDVGADAGRLLIVLHHLVVDGVSWRILVPDLVSAWQRIREGRSPQLTGTGTSSRRWAHALADEAATPERVAELPLWQRVLAGDEPVLGARELDRTRDVAATVDTVRVQVPADVTETLLNTVPSVFRGGVDDGLLGGLALALTRWRETRGSAGASTLVRLEGHGREEHAVPGADLSGTVGWFTAMFPVRLELAGIDVADAFAGGPAAGQVLKAVKEQVRAVPGRGIGYGLLRQLNPETAAVLAGEREPQIGFNYLGRASDADLPADLRGLGWASDTAHQDLIAAPDGDMPVLSALEINAVAVSAADGDELSAYFGFPTGVLSREEVAELAGLWVQALTGLARHAGTPDAGGLTPSDVPLVAVRQEEIDTWESRFGRLAEVWPATPAQSGILFHAMLAGTSFDVYHMQLVFHLSGAVDPERMRRAGQALLGRYANLRAAFVDRADGDVVSVVPQEVPLPWQHLDLTAAGETERAETFERFLVEDRAAHFDVGTPPLIRLALVELEPDHAELVMTAHHVLFDGWSTPMLMRDLLLLYASDGDATGLPAARDYGEFLSWRARHDHEESARAWAAELDGVDEPTLLVPRAGTQHESGGVGTLDVAIEDMAGLTRRAAELGVTLNTLVQGAWGVLLANLTGRSDVVFGATVAGRPAAFVDADDMVGLFINTIPVRVRCEWRSTFAELLGELQSRQVGLLDHHHHNLAEIQQATGLPTLFDSLVLFESFPVDREALVEANSAAGVAITGLRPFSGSHYPVTLAAAAEPEVQFALQYRQDLLDADTAVGIVDRFVRVLEQVVADPGVSVGDIDVLGGDERGWLLRAVNDTVEPTLESDLVEVVSRRVREAPGAVAVVGDGGSLSYGELDARANRLARWLIGRGVGPESLVAVCLPRSVDLVVALLAVLKAGAAYVPVDPEHPGARIDYILEDSRPALVLDAETLTGADLDGCVDSAPTPRISAENTAYVIYTSGSTGNPKGVAISRGALANFLSTMGRRFPLTPADRLLAVTTISFDIAGLELFLPLISGAGVVLADRETVSDPSAVVVALRRHEVTAVQATPAFWQMLVTQEPNAVNGLRVLVGGEALPARLAETLAGQAAEVFNVYGPTETTIWSTMAPVEPGTGIPSIGAPIGNTQVYVLDSLLRPVPRGVDGELYIAGDGLARGYQGRPDLTSGRFVACPYGPAGARMYRTGDLVRWGADGQLEYVGRTDFQVKVRGFRIELGEVEHVLASHPGVAQAVVVVREDQQDDKRLVGYVVPEPDTAPAAADTQVDEWQQVYDDTYTASEDQELGEDFQLWRSSYDGEPIPLEEMTEWRDAAVAQVLRFSPRRVLEIGVGSGLLLAKIVGEVEEYWGTDISAPVVERVRAQAERAGFGDRVRLSAQPADDVTGLPRAGFDTVVLNSVVQYFPGVDYLDRVLSRALDLLVPGGRLVVGDVRNATTLRVLLTAVQRAAHPHATQDELRTSVEKALLAERELVVAPEWFAEWAADRSVGVDIRLKSGAAHNELTRHRYEVVLHKEPADVLDLTGAPAVPWGREVPDLAGLRGRLARAGDGPLRVTGIPNARLAEEVGAATTAGVLGSGGVSGRAVDPEELLRWARGQGRVAVITWSGQVVHGFDAVLLPEQRTVSGAFVPGGVAGRTRANNPGLSRTLGPLLAGLPQHLRERLPEYMVPAAVVPLSEIPLTPNGKLNRRALPPPDYAQVSTGRAPRTPREESFCALFAEVLGLERVGIDDDFFVFGGHSLLATRLISRARAEMGIEIPIRKIFDLPTPAALAAWSQESAAPRRPGLRRMFVEE</sequence>
<dbReference type="InterPro" id="IPR009081">
    <property type="entry name" value="PP-bd_ACP"/>
</dbReference>
<dbReference type="Gene3D" id="3.30.559.30">
    <property type="entry name" value="Nonribosomal peptide synthetase, condensation domain"/>
    <property type="match status" value="6"/>
</dbReference>
<dbReference type="NCBIfam" id="NF003417">
    <property type="entry name" value="PRK04813.1"/>
    <property type="match status" value="5"/>
</dbReference>
<dbReference type="InterPro" id="IPR029058">
    <property type="entry name" value="AB_hydrolase_fold"/>
</dbReference>
<evidence type="ECO:0000256" key="3">
    <source>
        <dbReference type="ARBA" id="ARBA00022553"/>
    </source>
</evidence>
<reference evidence="8" key="1">
    <citation type="submission" date="2022-10" db="EMBL/GenBank/DDBJ databases">
        <title>The complete genomes of actinobacterial strains from the NBC collection.</title>
        <authorList>
            <person name="Joergensen T.S."/>
            <person name="Alvarez Arevalo M."/>
            <person name="Sterndorff E.B."/>
            <person name="Faurdal D."/>
            <person name="Vuksanovic O."/>
            <person name="Mourched A.-S."/>
            <person name="Charusanti P."/>
            <person name="Shaw S."/>
            <person name="Blin K."/>
            <person name="Weber T."/>
        </authorList>
    </citation>
    <scope>NUCLEOTIDE SEQUENCE</scope>
    <source>
        <strain evidence="8">NBC_00189</strain>
    </source>
</reference>
<evidence type="ECO:0000256" key="6">
    <source>
        <dbReference type="SAM" id="MobiDB-lite"/>
    </source>
</evidence>
<dbReference type="Gene3D" id="3.40.50.12780">
    <property type="entry name" value="N-terminal domain of ligase-like"/>
    <property type="match status" value="2"/>
</dbReference>
<dbReference type="Pfam" id="PF08242">
    <property type="entry name" value="Methyltransf_12"/>
    <property type="match status" value="1"/>
</dbReference>
<evidence type="ECO:0000313" key="8">
    <source>
        <dbReference type="EMBL" id="WTP48609.1"/>
    </source>
</evidence>
<dbReference type="CDD" id="cd19543">
    <property type="entry name" value="DCL_NRPS"/>
    <property type="match status" value="1"/>
</dbReference>
<dbReference type="InterPro" id="IPR045851">
    <property type="entry name" value="AMP-bd_C_sf"/>
</dbReference>
<feature type="region of interest" description="Disordered" evidence="6">
    <location>
        <begin position="5503"/>
        <end position="5523"/>
    </location>
</feature>
<evidence type="ECO:0000256" key="5">
    <source>
        <dbReference type="ARBA" id="ARBA00023194"/>
    </source>
</evidence>
<keyword evidence="9" id="KW-1185">Reference proteome</keyword>
<dbReference type="InterPro" id="IPR036736">
    <property type="entry name" value="ACP-like_sf"/>
</dbReference>
<keyword evidence="2" id="KW-0596">Phosphopantetheine</keyword>
<dbReference type="PANTHER" id="PTHR45527:SF1">
    <property type="entry name" value="FATTY ACID SYNTHASE"/>
    <property type="match status" value="1"/>
</dbReference>
<evidence type="ECO:0000256" key="1">
    <source>
        <dbReference type="ARBA" id="ARBA00001957"/>
    </source>
</evidence>
<dbReference type="Gene3D" id="3.30.300.30">
    <property type="match status" value="5"/>
</dbReference>
<dbReference type="Gene3D" id="3.40.50.980">
    <property type="match status" value="4"/>
</dbReference>
<dbReference type="InterPro" id="IPR042099">
    <property type="entry name" value="ANL_N_sf"/>
</dbReference>